<evidence type="ECO:0000256" key="3">
    <source>
        <dbReference type="ARBA" id="ARBA00022691"/>
    </source>
</evidence>
<dbReference type="PANTHER" id="PTHR46165">
    <property type="entry name" value="SET AND MYND DOMAIN-CONTAINING PROTEIN 4"/>
    <property type="match status" value="1"/>
</dbReference>
<dbReference type="SMART" id="SM00028">
    <property type="entry name" value="TPR"/>
    <property type="match status" value="2"/>
</dbReference>
<dbReference type="Pfam" id="PF00856">
    <property type="entry name" value="SET"/>
    <property type="match status" value="1"/>
</dbReference>
<reference evidence="11" key="1">
    <citation type="submission" date="2025-08" db="UniProtKB">
        <authorList>
            <consortium name="RefSeq"/>
        </authorList>
    </citation>
    <scope>IDENTIFICATION</scope>
    <source>
        <tissue evidence="11">Muscle</tissue>
    </source>
</reference>
<evidence type="ECO:0000256" key="6">
    <source>
        <dbReference type="ARBA" id="ARBA00022833"/>
    </source>
</evidence>
<sequence length="548" mass="63089">MNSFEERFAYSLHFEGAESDEDRLKKCIDQLFRIPLIIEDTRSTDNAEMYGALASRAKSRGDYEVAVNFYTKALQEVFPYCELSAILYSNRAKALGCLQMYEESLIDIDRAIEISPNTEFTKHFNDTKMDLKKKASRPHTKQNNRNHFEDIPSLSHNENKDIPGMSDAVRLVHSTKYGVNFEATKPIGSGDVILIEKPQVTSVLNSTVALARVCHYCLNRSRALLPCERCNSALYCSKECRAKAYEEYHRFQCNSKNFPDDVQFVIILLMKITENGEKLAEAIKYCEKLDTMSADSMKEFRTIRDNLGDNLKSVLNLSISMKENDKKNARNILISAHTASFLRNQTNYMRGHNDVLSVAKLLFRLFYIFHAHIFLEDISVDKDNVSGVYNLYSLLSLFPHSCCANTVYSIHKNGVIAVRAAKDMKPGEQITFNFLRTSRSVTFITEFISRQIVLQEEKRILCNCMACEYHYDFKPEFGGKLKIPKELERRLRKKRFDMDSLWELLKIINNEKSRPCLEAELLKAALPDIYLGKRETLLDVLYRLIGLS</sequence>
<evidence type="ECO:0000256" key="1">
    <source>
        <dbReference type="ARBA" id="ARBA00022603"/>
    </source>
</evidence>
<dbReference type="RefSeq" id="XP_033365420.1">
    <property type="nucleotide sequence ID" value="XM_033509529.1"/>
</dbReference>
<dbReference type="PROSITE" id="PS50865">
    <property type="entry name" value="ZF_MYND_2"/>
    <property type="match status" value="1"/>
</dbReference>
<dbReference type="Gene3D" id="2.170.270.10">
    <property type="entry name" value="SET domain"/>
    <property type="match status" value="1"/>
</dbReference>
<dbReference type="PROSITE" id="PS01360">
    <property type="entry name" value="ZF_MYND_1"/>
    <property type="match status" value="1"/>
</dbReference>
<feature type="region of interest" description="Disordered" evidence="8">
    <location>
        <begin position="132"/>
        <end position="159"/>
    </location>
</feature>
<feature type="compositionally biased region" description="Basic residues" evidence="8">
    <location>
        <begin position="134"/>
        <end position="144"/>
    </location>
</feature>
<keyword evidence="5 7" id="KW-0863">Zinc-finger</keyword>
<keyword evidence="4" id="KW-0479">Metal-binding</keyword>
<dbReference type="GO" id="GO:0005737">
    <property type="term" value="C:cytoplasm"/>
    <property type="evidence" value="ECO:0007669"/>
    <property type="project" value="TreeGrafter"/>
</dbReference>
<keyword evidence="2" id="KW-0808">Transferase</keyword>
<dbReference type="AlphaFoldDB" id="A0A6J3LJH7"/>
<gene>
    <name evidence="11" type="primary">LOC117242664</name>
</gene>
<keyword evidence="3" id="KW-0949">S-adenosyl-L-methionine</keyword>
<evidence type="ECO:0000313" key="10">
    <source>
        <dbReference type="Proteomes" id="UP000504631"/>
    </source>
</evidence>
<dbReference type="GeneID" id="117242664"/>
<name>A0A6J3LJH7_9HYME</name>
<keyword evidence="10" id="KW-1185">Reference proteome</keyword>
<dbReference type="SUPFAM" id="SSF82199">
    <property type="entry name" value="SET domain"/>
    <property type="match status" value="1"/>
</dbReference>
<organism evidence="10 11">
    <name type="scientific">Bombus vosnesenskii</name>
    <dbReference type="NCBI Taxonomy" id="207650"/>
    <lineage>
        <taxon>Eukaryota</taxon>
        <taxon>Metazoa</taxon>
        <taxon>Ecdysozoa</taxon>
        <taxon>Arthropoda</taxon>
        <taxon>Hexapoda</taxon>
        <taxon>Insecta</taxon>
        <taxon>Pterygota</taxon>
        <taxon>Neoptera</taxon>
        <taxon>Endopterygota</taxon>
        <taxon>Hymenoptera</taxon>
        <taxon>Apocrita</taxon>
        <taxon>Aculeata</taxon>
        <taxon>Apoidea</taxon>
        <taxon>Anthophila</taxon>
        <taxon>Apidae</taxon>
        <taxon>Bombus</taxon>
        <taxon>Pyrobombus</taxon>
    </lineage>
</organism>
<dbReference type="GO" id="GO:0008757">
    <property type="term" value="F:S-adenosylmethionine-dependent methyltransferase activity"/>
    <property type="evidence" value="ECO:0007669"/>
    <property type="project" value="UniProtKB-ARBA"/>
</dbReference>
<keyword evidence="6" id="KW-0862">Zinc</keyword>
<keyword evidence="1" id="KW-0489">Methyltransferase</keyword>
<dbReference type="InterPro" id="IPR052097">
    <property type="entry name" value="SET-MYND_domain_protein"/>
</dbReference>
<evidence type="ECO:0000259" key="9">
    <source>
        <dbReference type="PROSITE" id="PS50865"/>
    </source>
</evidence>
<feature type="domain" description="MYND-type" evidence="9">
    <location>
        <begin position="214"/>
        <end position="253"/>
    </location>
</feature>
<dbReference type="KEGG" id="bvk:117242664"/>
<dbReference type="Proteomes" id="UP000504631">
    <property type="component" value="Unplaced"/>
</dbReference>
<dbReference type="GO" id="GO:0032259">
    <property type="term" value="P:methylation"/>
    <property type="evidence" value="ECO:0007669"/>
    <property type="project" value="UniProtKB-KW"/>
</dbReference>
<dbReference type="GO" id="GO:0008276">
    <property type="term" value="F:protein methyltransferase activity"/>
    <property type="evidence" value="ECO:0007669"/>
    <property type="project" value="UniProtKB-ARBA"/>
</dbReference>
<protein>
    <submittedName>
        <fullName evidence="11">Histone-lysine N-methyltransferase SMYD3-like</fullName>
    </submittedName>
</protein>
<dbReference type="GO" id="GO:0008270">
    <property type="term" value="F:zinc ion binding"/>
    <property type="evidence" value="ECO:0007669"/>
    <property type="project" value="UniProtKB-KW"/>
</dbReference>
<dbReference type="GO" id="GO:0005634">
    <property type="term" value="C:nucleus"/>
    <property type="evidence" value="ECO:0007669"/>
    <property type="project" value="TreeGrafter"/>
</dbReference>
<dbReference type="InterPro" id="IPR046341">
    <property type="entry name" value="SET_dom_sf"/>
</dbReference>
<evidence type="ECO:0000256" key="2">
    <source>
        <dbReference type="ARBA" id="ARBA00022679"/>
    </source>
</evidence>
<evidence type="ECO:0000256" key="7">
    <source>
        <dbReference type="PROSITE-ProRule" id="PRU00134"/>
    </source>
</evidence>
<accession>A0A6J3LJH7</accession>
<dbReference type="InterPro" id="IPR019734">
    <property type="entry name" value="TPR_rpt"/>
</dbReference>
<dbReference type="PANTHER" id="PTHR46165:SF6">
    <property type="entry name" value="SET AND MYND DOMAIN-CONTAINING PROTEIN 4-LIKE PROTEIN"/>
    <property type="match status" value="1"/>
</dbReference>
<dbReference type="InterPro" id="IPR001214">
    <property type="entry name" value="SET_dom"/>
</dbReference>
<dbReference type="GO" id="GO:0042826">
    <property type="term" value="F:histone deacetylase binding"/>
    <property type="evidence" value="ECO:0007669"/>
    <property type="project" value="TreeGrafter"/>
</dbReference>
<evidence type="ECO:0000256" key="8">
    <source>
        <dbReference type="SAM" id="MobiDB-lite"/>
    </source>
</evidence>
<dbReference type="Pfam" id="PF01753">
    <property type="entry name" value="zf-MYND"/>
    <property type="match status" value="1"/>
</dbReference>
<dbReference type="SUPFAM" id="SSF48452">
    <property type="entry name" value="TPR-like"/>
    <property type="match status" value="1"/>
</dbReference>
<evidence type="ECO:0000313" key="11">
    <source>
        <dbReference type="RefSeq" id="XP_033365420.1"/>
    </source>
</evidence>
<dbReference type="Gene3D" id="6.10.140.2220">
    <property type="match status" value="1"/>
</dbReference>
<dbReference type="Gene3D" id="1.10.220.160">
    <property type="match status" value="1"/>
</dbReference>
<dbReference type="GO" id="GO:0008170">
    <property type="term" value="F:N-methyltransferase activity"/>
    <property type="evidence" value="ECO:0007669"/>
    <property type="project" value="UniProtKB-ARBA"/>
</dbReference>
<evidence type="ECO:0000256" key="4">
    <source>
        <dbReference type="ARBA" id="ARBA00022723"/>
    </source>
</evidence>
<dbReference type="InterPro" id="IPR002893">
    <property type="entry name" value="Znf_MYND"/>
</dbReference>
<dbReference type="InterPro" id="IPR011990">
    <property type="entry name" value="TPR-like_helical_dom_sf"/>
</dbReference>
<evidence type="ECO:0000256" key="5">
    <source>
        <dbReference type="ARBA" id="ARBA00022771"/>
    </source>
</evidence>
<proteinExistence type="predicted"/>
<dbReference type="Gene3D" id="1.25.40.10">
    <property type="entry name" value="Tetratricopeptide repeat domain"/>
    <property type="match status" value="1"/>
</dbReference>